<comment type="caution">
    <text evidence="1">The sequence shown here is derived from an EMBL/GenBank/DDBJ whole genome shotgun (WGS) entry which is preliminary data.</text>
</comment>
<dbReference type="EMBL" id="OPYN01000070">
    <property type="protein sequence ID" value="SPO59959.1"/>
    <property type="molecule type" value="Genomic_DNA"/>
</dbReference>
<gene>
    <name evidence="1" type="ORF">JV551A3_V1_700231</name>
</gene>
<evidence type="ECO:0000313" key="1">
    <source>
        <dbReference type="EMBL" id="SPO59959.1"/>
    </source>
</evidence>
<sequence length="281" mass="31791">MSWELSNPARQRQLETKFKAHGIPFENAGFCDHPNFIERERKDSRYLELYAQYIEAKGYTPDYLDVARRKIDIAAEVLRSEVERDGRLGACVDTSGMLGRMLDRLGVWNYVAKSCLTISFPGKSGAADRYFWSFDEGEFVAPHAIVVAPPYYIIDLTVKQQPYSAKQSALLPSIVLEKCFTRGGWVPEDLANHRFLLELRRRHMPFEIFLKQQSPGMASVMQQLPPRISAFKGTHLKYVIVAVGGFIESLEGITGYKPNGRLAHSIFETDVLPLISKEGLG</sequence>
<protein>
    <submittedName>
        <fullName evidence="1">Uncharacterized protein</fullName>
    </submittedName>
</protein>
<keyword evidence="2" id="KW-1185">Reference proteome</keyword>
<dbReference type="Proteomes" id="UP000294335">
    <property type="component" value="Unassembled WGS sequence"/>
</dbReference>
<proteinExistence type="predicted"/>
<dbReference type="RefSeq" id="WP_133970906.1">
    <property type="nucleotide sequence ID" value="NZ_OPYN01000070.1"/>
</dbReference>
<name>A0AAQ1P971_9PSED</name>
<accession>A0AAQ1P971</accession>
<evidence type="ECO:0000313" key="2">
    <source>
        <dbReference type="Proteomes" id="UP000294335"/>
    </source>
</evidence>
<reference evidence="1 2" key="1">
    <citation type="submission" date="2018-02" db="EMBL/GenBank/DDBJ databases">
        <authorList>
            <person name="Dubost A."/>
        </authorList>
    </citation>
    <scope>NUCLEOTIDE SEQUENCE [LARGE SCALE GENOMIC DNA]</scope>
    <source>
        <strain evidence="2">JV551A3</strain>
    </source>
</reference>
<dbReference type="AlphaFoldDB" id="A0AAQ1P971"/>
<organism evidence="1 2">
    <name type="scientific">Pseudomonas inefficax</name>
    <dbReference type="NCBI Taxonomy" id="2078786"/>
    <lineage>
        <taxon>Bacteria</taxon>
        <taxon>Pseudomonadati</taxon>
        <taxon>Pseudomonadota</taxon>
        <taxon>Gammaproteobacteria</taxon>
        <taxon>Pseudomonadales</taxon>
        <taxon>Pseudomonadaceae</taxon>
        <taxon>Pseudomonas</taxon>
    </lineage>
</organism>